<dbReference type="PROSITE" id="PS50137">
    <property type="entry name" value="DS_RBD"/>
    <property type="match status" value="1"/>
</dbReference>
<dbReference type="InterPro" id="IPR011907">
    <property type="entry name" value="RNase_III"/>
</dbReference>
<organism evidence="8">
    <name type="scientific">viral metagenome</name>
    <dbReference type="NCBI Taxonomy" id="1070528"/>
    <lineage>
        <taxon>unclassified sequences</taxon>
        <taxon>metagenomes</taxon>
        <taxon>organismal metagenomes</taxon>
    </lineage>
</organism>
<dbReference type="PANTHER" id="PTHR11207">
    <property type="entry name" value="RIBONUCLEASE III"/>
    <property type="match status" value="1"/>
</dbReference>
<dbReference type="Pfam" id="PF00636">
    <property type="entry name" value="Ribonuclease_3"/>
    <property type="match status" value="1"/>
</dbReference>
<dbReference type="SUPFAM" id="SSF54768">
    <property type="entry name" value="dsRNA-binding domain-like"/>
    <property type="match status" value="1"/>
</dbReference>
<dbReference type="GO" id="GO:0004525">
    <property type="term" value="F:ribonuclease III activity"/>
    <property type="evidence" value="ECO:0007669"/>
    <property type="project" value="InterPro"/>
</dbReference>
<dbReference type="PROSITE" id="PS50142">
    <property type="entry name" value="RNASE_3_2"/>
    <property type="match status" value="1"/>
</dbReference>
<feature type="domain" description="DRBM" evidence="6">
    <location>
        <begin position="202"/>
        <end position="268"/>
    </location>
</feature>
<dbReference type="AlphaFoldDB" id="A0A6C0B697"/>
<proteinExistence type="inferred from homology"/>
<dbReference type="GO" id="GO:0010468">
    <property type="term" value="P:regulation of gene expression"/>
    <property type="evidence" value="ECO:0007669"/>
    <property type="project" value="TreeGrafter"/>
</dbReference>
<dbReference type="Pfam" id="PF00035">
    <property type="entry name" value="dsrm"/>
    <property type="match status" value="1"/>
</dbReference>
<dbReference type="EMBL" id="MN739078">
    <property type="protein sequence ID" value="QHS87069.1"/>
    <property type="molecule type" value="Genomic_DNA"/>
</dbReference>
<evidence type="ECO:0000256" key="2">
    <source>
        <dbReference type="ARBA" id="ARBA00022722"/>
    </source>
</evidence>
<feature type="domain" description="RNase III" evidence="7">
    <location>
        <begin position="21"/>
        <end position="173"/>
    </location>
</feature>
<evidence type="ECO:0000256" key="4">
    <source>
        <dbReference type="ARBA" id="ARBA00022801"/>
    </source>
</evidence>
<dbReference type="SUPFAM" id="SSF69065">
    <property type="entry name" value="RNase III domain-like"/>
    <property type="match status" value="1"/>
</dbReference>
<dbReference type="SMART" id="SM00535">
    <property type="entry name" value="RIBOc"/>
    <property type="match status" value="1"/>
</dbReference>
<keyword evidence="3" id="KW-0255">Endonuclease</keyword>
<name>A0A6C0B697_9ZZZZ</name>
<dbReference type="GO" id="GO:0006364">
    <property type="term" value="P:rRNA processing"/>
    <property type="evidence" value="ECO:0007669"/>
    <property type="project" value="InterPro"/>
</dbReference>
<evidence type="ECO:0000256" key="3">
    <source>
        <dbReference type="ARBA" id="ARBA00022759"/>
    </source>
</evidence>
<dbReference type="Gene3D" id="3.30.160.20">
    <property type="match status" value="1"/>
</dbReference>
<dbReference type="SMART" id="SM00358">
    <property type="entry name" value="DSRM"/>
    <property type="match status" value="1"/>
</dbReference>
<dbReference type="PANTHER" id="PTHR11207:SF0">
    <property type="entry name" value="RIBONUCLEASE 3"/>
    <property type="match status" value="1"/>
</dbReference>
<sequence length="269" mass="30483">MSTVEYFPYNPKNCPLTADDVNRILCIPGYTVKNLAIFQKAMIHTTYVRRSEYTTLTGEPSVLGPCPAGVMDLQDESYEQLEFRGDSILGAVVANYLCERFPSEAPGFLTNTRKLIVRNKTLGTLARDKLRLDKFFIISKHVEEMKPEHGRQNIEKLGDVLEAFIAALWIDSGMNFQMVNDFVINMIETHLDIPLMLREDDNYKDRMQKFCQQKMGFTPIYKMIQDGAAGFTMAVCKPEGEILGMGNSTTKKQAEQNACRHALEKLTTS</sequence>
<reference evidence="8" key="1">
    <citation type="journal article" date="2020" name="Nature">
        <title>Giant virus diversity and host interactions through global metagenomics.</title>
        <authorList>
            <person name="Schulz F."/>
            <person name="Roux S."/>
            <person name="Paez-Espino D."/>
            <person name="Jungbluth S."/>
            <person name="Walsh D.A."/>
            <person name="Denef V.J."/>
            <person name="McMahon K.D."/>
            <person name="Konstantinidis K.T."/>
            <person name="Eloe-Fadrosh E.A."/>
            <person name="Kyrpides N.C."/>
            <person name="Woyke T."/>
        </authorList>
    </citation>
    <scope>NUCLEOTIDE SEQUENCE</scope>
    <source>
        <strain evidence="8">GVMAG-M-3300009684-20</strain>
    </source>
</reference>
<keyword evidence="5" id="KW-0694">RNA-binding</keyword>
<evidence type="ECO:0000256" key="1">
    <source>
        <dbReference type="ARBA" id="ARBA00010183"/>
    </source>
</evidence>
<evidence type="ECO:0000256" key="5">
    <source>
        <dbReference type="ARBA" id="ARBA00022884"/>
    </source>
</evidence>
<comment type="similarity">
    <text evidence="1">Belongs to the ribonuclease III family.</text>
</comment>
<dbReference type="InterPro" id="IPR014720">
    <property type="entry name" value="dsRBD_dom"/>
</dbReference>
<dbReference type="GO" id="GO:0003725">
    <property type="term" value="F:double-stranded RNA binding"/>
    <property type="evidence" value="ECO:0007669"/>
    <property type="project" value="TreeGrafter"/>
</dbReference>
<evidence type="ECO:0000313" key="8">
    <source>
        <dbReference type="EMBL" id="QHS87069.1"/>
    </source>
</evidence>
<keyword evidence="2" id="KW-0540">Nuclease</keyword>
<evidence type="ECO:0008006" key="9">
    <source>
        <dbReference type="Google" id="ProtNLM"/>
    </source>
</evidence>
<accession>A0A6C0B697</accession>
<dbReference type="HAMAP" id="MF_00104">
    <property type="entry name" value="RNase_III"/>
    <property type="match status" value="1"/>
</dbReference>
<dbReference type="CDD" id="cd00593">
    <property type="entry name" value="RIBOc"/>
    <property type="match status" value="1"/>
</dbReference>
<dbReference type="CDD" id="cd10845">
    <property type="entry name" value="DSRM_RNAse_III_family"/>
    <property type="match status" value="1"/>
</dbReference>
<evidence type="ECO:0000259" key="7">
    <source>
        <dbReference type="PROSITE" id="PS50142"/>
    </source>
</evidence>
<dbReference type="InterPro" id="IPR000999">
    <property type="entry name" value="RNase_III_dom"/>
</dbReference>
<keyword evidence="4" id="KW-0378">Hydrolase</keyword>
<dbReference type="Gene3D" id="1.10.1520.10">
    <property type="entry name" value="Ribonuclease III domain"/>
    <property type="match status" value="1"/>
</dbReference>
<evidence type="ECO:0000259" key="6">
    <source>
        <dbReference type="PROSITE" id="PS50137"/>
    </source>
</evidence>
<dbReference type="InterPro" id="IPR036389">
    <property type="entry name" value="RNase_III_sf"/>
</dbReference>
<protein>
    <recommendedName>
        <fullName evidence="9">RNase III domain-containing protein</fullName>
    </recommendedName>
</protein>